<dbReference type="PATRIC" id="fig|1429043.3.peg.2862"/>
<dbReference type="InParanoid" id="A0A0D2JCL3"/>
<reference evidence="2 3" key="1">
    <citation type="submission" date="2013-11" db="EMBL/GenBank/DDBJ databases">
        <title>Metagenomic analysis of a methanogenic consortium involved in long chain n-alkane degradation.</title>
        <authorList>
            <person name="Davidova I.A."/>
            <person name="Callaghan A.V."/>
            <person name="Wawrik B."/>
            <person name="Pruitt S."/>
            <person name="Marks C."/>
            <person name="Duncan K.E."/>
            <person name="Suflita J.M."/>
        </authorList>
    </citation>
    <scope>NUCLEOTIDE SEQUENCE [LARGE SCALE GENOMIC DNA]</scope>
    <source>
        <strain evidence="2 3">SPR</strain>
    </source>
</reference>
<dbReference type="InterPro" id="IPR027417">
    <property type="entry name" value="P-loop_NTPase"/>
</dbReference>
<dbReference type="STRING" id="1429043.X474_13480"/>
<comment type="caution">
    <text evidence="2">The sequence shown here is derived from an EMBL/GenBank/DDBJ whole genome shotgun (WGS) entry which is preliminary data.</text>
</comment>
<dbReference type="Gene3D" id="3.40.50.300">
    <property type="entry name" value="P-loop containing nucleotide triphosphate hydrolases"/>
    <property type="match status" value="1"/>
</dbReference>
<protein>
    <recommendedName>
        <fullName evidence="4">Sulfotransferase</fullName>
    </recommendedName>
</protein>
<evidence type="ECO:0000313" key="2">
    <source>
        <dbReference type="EMBL" id="KIX13491.1"/>
    </source>
</evidence>
<accession>A0A0D2JCL3</accession>
<dbReference type="PANTHER" id="PTHR12788">
    <property type="entry name" value="PROTEIN-TYROSINE SULFOTRANSFERASE 2"/>
    <property type="match status" value="1"/>
</dbReference>
<name>A0A0D2JCL3_9BACT</name>
<keyword evidence="3" id="KW-1185">Reference proteome</keyword>
<dbReference type="InterPro" id="IPR026634">
    <property type="entry name" value="TPST-like"/>
</dbReference>
<proteinExistence type="predicted"/>
<dbReference type="GO" id="GO:0008476">
    <property type="term" value="F:protein-tyrosine sulfotransferase activity"/>
    <property type="evidence" value="ECO:0007669"/>
    <property type="project" value="InterPro"/>
</dbReference>
<evidence type="ECO:0008006" key="4">
    <source>
        <dbReference type="Google" id="ProtNLM"/>
    </source>
</evidence>
<organism evidence="2 3">
    <name type="scientific">Dethiosulfatarculus sandiegensis</name>
    <dbReference type="NCBI Taxonomy" id="1429043"/>
    <lineage>
        <taxon>Bacteria</taxon>
        <taxon>Pseudomonadati</taxon>
        <taxon>Thermodesulfobacteriota</taxon>
        <taxon>Desulfarculia</taxon>
        <taxon>Desulfarculales</taxon>
        <taxon>Desulfarculaceae</taxon>
        <taxon>Dethiosulfatarculus</taxon>
    </lineage>
</organism>
<keyword evidence="1" id="KW-0808">Transferase</keyword>
<evidence type="ECO:0000256" key="1">
    <source>
        <dbReference type="ARBA" id="ARBA00022679"/>
    </source>
</evidence>
<dbReference type="Proteomes" id="UP000032233">
    <property type="component" value="Unassembled WGS sequence"/>
</dbReference>
<dbReference type="SUPFAM" id="SSF52540">
    <property type="entry name" value="P-loop containing nucleoside triphosphate hydrolases"/>
    <property type="match status" value="1"/>
</dbReference>
<dbReference type="AlphaFoldDB" id="A0A0D2JCL3"/>
<evidence type="ECO:0000313" key="3">
    <source>
        <dbReference type="Proteomes" id="UP000032233"/>
    </source>
</evidence>
<sequence>MQSVLGLHHLMAKIPEETKLMSLVFLPEILKELSWANPVRRQEGIKTIKEVWAKLYAYRISWGKDPEAGKRGLFKFAEPQWVEQALGQLDGLRPGILEQEVFEVYGHMVSELFVRFAATLNKPLWVEKTPDNALMAGFIARCFGNLRLINIVRDGRDVACSLMDEPWGPNDPCEALDWWAKRLTASMDQVSRLPEPTHITIRYEDLILSPELVLRRLITFLGLKWESELLSHKFKRGSLGRFRKDLPAHAQTYALEKYGDILRRLGYVSSS</sequence>
<dbReference type="Pfam" id="PF13469">
    <property type="entry name" value="Sulfotransfer_3"/>
    <property type="match status" value="1"/>
</dbReference>
<dbReference type="PANTHER" id="PTHR12788:SF10">
    <property type="entry name" value="PROTEIN-TYROSINE SULFOTRANSFERASE"/>
    <property type="match status" value="1"/>
</dbReference>
<gene>
    <name evidence="2" type="ORF">X474_13480</name>
</gene>
<dbReference type="EMBL" id="AZAC01000015">
    <property type="protein sequence ID" value="KIX13491.1"/>
    <property type="molecule type" value="Genomic_DNA"/>
</dbReference>